<evidence type="ECO:0000313" key="4">
    <source>
        <dbReference type="Proteomes" id="UP000324233"/>
    </source>
</evidence>
<dbReference type="OrthoDB" id="241374at2"/>
<dbReference type="PROSITE" id="PS51257">
    <property type="entry name" value="PROKAR_LIPOPROTEIN"/>
    <property type="match status" value="1"/>
</dbReference>
<evidence type="ECO:0000313" key="3">
    <source>
        <dbReference type="EMBL" id="QEH35542.1"/>
    </source>
</evidence>
<dbReference type="KEGG" id="agv:OJF2_40950"/>
<sequence precursor="true">MDYQGLRRIAVLRPAAALTLAATAAIGLSCDDGGRPGAPAEATPAGATARDEAGRPARRPGPITSAHDPKLRPLLEASARWARERGPARRVIDQVYLVPDVATFLEAIADWDEHAYFPILLDDPAWTLPFLRAFRPARIVRVRPREPRPAIAPWAAARLAVSRGWAGPSVPDDRLDDAGAPPARLAPTPPGLVLSDAGSPMLAGAVALAAGRFQPLVRLGPLLAAGGPGPRGGARRFADVLTLDQAEEAARAVEALAAGVAGPHGTLGDRCDFLTLAVDWPYRYRNDDEPPPARGEHAVDDMIGRVPRRGGGEAEGLEASRARWAFAGRLLGGPSASTYRAMGSLFLQPSAAVLWNTYSPDGPWGAYAMNLADVVLESFLRPAPAPWHRAGAAASLAAWHRAFDPAGRFGWVMVNSSGGPDHFQIAGGPGRPEDIPRGVPAVVSMIHSFSAADPTDPATIAGRWLDQGAFVYYGSMNEPYLQAFRPPALAAGLAVRGMPLVAALRQGEHEPYGRPWRLAYLGDPLHRLIPAADDPGRHRAPPTGDDPALVHPGWRAREIAAGDALLIPSGDDEARLDGCLIAAMGALCAGATGDGEAVRRSVLEGIDRAKLPPPLRPTLDELRIDAGLNGGEPDRLLDWLLKVPPAQAGPRVERAIETVATARIFDLSGRGLLGAALDAWESTLRRPWPASSRFPIELTERLAAILDSGSPAQRLLLRDRLAALARDLSEGPARSPLAVALKRLAEAQPR</sequence>
<evidence type="ECO:0000256" key="1">
    <source>
        <dbReference type="SAM" id="MobiDB-lite"/>
    </source>
</evidence>
<reference evidence="3 4" key="1">
    <citation type="submission" date="2019-08" db="EMBL/GenBank/DDBJ databases">
        <title>Deep-cultivation of Planctomycetes and their phenomic and genomic characterization uncovers novel biology.</title>
        <authorList>
            <person name="Wiegand S."/>
            <person name="Jogler M."/>
            <person name="Boedeker C."/>
            <person name="Pinto D."/>
            <person name="Vollmers J."/>
            <person name="Rivas-Marin E."/>
            <person name="Kohn T."/>
            <person name="Peeters S.H."/>
            <person name="Heuer A."/>
            <person name="Rast P."/>
            <person name="Oberbeckmann S."/>
            <person name="Bunk B."/>
            <person name="Jeske O."/>
            <person name="Meyerdierks A."/>
            <person name="Storesund J.E."/>
            <person name="Kallscheuer N."/>
            <person name="Luecker S."/>
            <person name="Lage O.M."/>
            <person name="Pohl T."/>
            <person name="Merkel B.J."/>
            <person name="Hornburger P."/>
            <person name="Mueller R.-W."/>
            <person name="Bruemmer F."/>
            <person name="Labrenz M."/>
            <person name="Spormann A.M."/>
            <person name="Op den Camp H."/>
            <person name="Overmann J."/>
            <person name="Amann R."/>
            <person name="Jetten M.S.M."/>
            <person name="Mascher T."/>
            <person name="Medema M.H."/>
            <person name="Devos D.P."/>
            <person name="Kaster A.-K."/>
            <person name="Ovreas L."/>
            <person name="Rohde M."/>
            <person name="Galperin M.Y."/>
            <person name="Jogler C."/>
        </authorList>
    </citation>
    <scope>NUCLEOTIDE SEQUENCE [LARGE SCALE GENOMIC DNA]</scope>
    <source>
        <strain evidence="3 4">OJF2</strain>
    </source>
</reference>
<dbReference type="Proteomes" id="UP000324233">
    <property type="component" value="Chromosome"/>
</dbReference>
<feature type="signal peptide" evidence="2">
    <location>
        <begin position="1"/>
        <end position="24"/>
    </location>
</feature>
<dbReference type="RefSeq" id="WP_148595336.1">
    <property type="nucleotide sequence ID" value="NZ_CP042997.1"/>
</dbReference>
<feature type="chain" id="PRO_5022810855" evidence="2">
    <location>
        <begin position="25"/>
        <end position="750"/>
    </location>
</feature>
<feature type="compositionally biased region" description="Low complexity" evidence="1">
    <location>
        <begin position="37"/>
        <end position="48"/>
    </location>
</feature>
<gene>
    <name evidence="3" type="ORF">OJF2_40950</name>
</gene>
<keyword evidence="2" id="KW-0732">Signal</keyword>
<accession>A0A5B9W4Q5</accession>
<evidence type="ECO:0000256" key="2">
    <source>
        <dbReference type="SAM" id="SignalP"/>
    </source>
</evidence>
<organism evidence="3 4">
    <name type="scientific">Aquisphaera giovannonii</name>
    <dbReference type="NCBI Taxonomy" id="406548"/>
    <lineage>
        <taxon>Bacteria</taxon>
        <taxon>Pseudomonadati</taxon>
        <taxon>Planctomycetota</taxon>
        <taxon>Planctomycetia</taxon>
        <taxon>Isosphaerales</taxon>
        <taxon>Isosphaeraceae</taxon>
        <taxon>Aquisphaera</taxon>
    </lineage>
</organism>
<proteinExistence type="predicted"/>
<feature type="region of interest" description="Disordered" evidence="1">
    <location>
        <begin position="34"/>
        <end position="69"/>
    </location>
</feature>
<dbReference type="AlphaFoldDB" id="A0A5B9W4Q5"/>
<keyword evidence="4" id="KW-1185">Reference proteome</keyword>
<dbReference type="EMBL" id="CP042997">
    <property type="protein sequence ID" value="QEH35542.1"/>
    <property type="molecule type" value="Genomic_DNA"/>
</dbReference>
<name>A0A5B9W4Q5_9BACT</name>
<protein>
    <submittedName>
        <fullName evidence="3">Uncharacterized protein</fullName>
    </submittedName>
</protein>